<dbReference type="InterPro" id="IPR043758">
    <property type="entry name" value="DUF5703"/>
</dbReference>
<dbReference type="RefSeq" id="WP_380513557.1">
    <property type="nucleotide sequence ID" value="NZ_JBHEZX010000012.1"/>
</dbReference>
<keyword evidence="4" id="KW-1185">Reference proteome</keyword>
<name>A0ABV6VG19_9ACTN</name>
<evidence type="ECO:0000313" key="1">
    <source>
        <dbReference type="EMBL" id="MFC1412661.1"/>
    </source>
</evidence>
<evidence type="ECO:0000313" key="3">
    <source>
        <dbReference type="Proteomes" id="UP001592530"/>
    </source>
</evidence>
<protein>
    <submittedName>
        <fullName evidence="1">DUF5703 family protein</fullName>
    </submittedName>
</protein>
<comment type="caution">
    <text evidence="1">The sequence shown here is derived from an EMBL/GenBank/DDBJ whole genome shotgun (WGS) entry which is preliminary data.</text>
</comment>
<evidence type="ECO:0000313" key="2">
    <source>
        <dbReference type="EMBL" id="MFC1433982.1"/>
    </source>
</evidence>
<proteinExistence type="predicted"/>
<dbReference type="EMBL" id="JBHEZX010000012">
    <property type="protein sequence ID" value="MFC1412661.1"/>
    <property type="molecule type" value="Genomic_DNA"/>
</dbReference>
<evidence type="ECO:0000313" key="4">
    <source>
        <dbReference type="Proteomes" id="UP001592582"/>
    </source>
</evidence>
<dbReference type="Proteomes" id="UP001592582">
    <property type="component" value="Unassembled WGS sequence"/>
</dbReference>
<gene>
    <name evidence="2" type="ORF">ACEZDB_25350</name>
    <name evidence="1" type="ORF">ACEZDG_25665</name>
</gene>
<dbReference type="Pfam" id="PF18963">
    <property type="entry name" value="DUF5703"/>
    <property type="match status" value="1"/>
</dbReference>
<reference evidence="3 4" key="1">
    <citation type="submission" date="2024-09" db="EMBL/GenBank/DDBJ databases">
        <authorList>
            <person name="Lee S.D."/>
        </authorList>
    </citation>
    <scope>NUCLEOTIDE SEQUENCE [LARGE SCALE GENOMIC DNA]</scope>
    <source>
        <strain evidence="1 4">N1-1</strain>
        <strain evidence="2 3">N1-3</strain>
    </source>
</reference>
<organism evidence="1 4">
    <name type="scientific">Streptacidiphilus alkalitolerans</name>
    <dbReference type="NCBI Taxonomy" id="3342712"/>
    <lineage>
        <taxon>Bacteria</taxon>
        <taxon>Bacillati</taxon>
        <taxon>Actinomycetota</taxon>
        <taxon>Actinomycetes</taxon>
        <taxon>Kitasatosporales</taxon>
        <taxon>Streptomycetaceae</taxon>
        <taxon>Streptacidiphilus</taxon>
    </lineage>
</organism>
<accession>A0ABV6VG19</accession>
<dbReference type="Proteomes" id="UP001592530">
    <property type="component" value="Unassembled WGS sequence"/>
</dbReference>
<sequence length="74" mass="9042">MAAPKFVQQPEYEFRSLLLARDVSRNEARRLLTEEAEYGHWELDRLRLFPDGRRKVVLRRKIIRQVRTWSYLPD</sequence>
<dbReference type="EMBL" id="JBHEZY010000011">
    <property type="protein sequence ID" value="MFC1433982.1"/>
    <property type="molecule type" value="Genomic_DNA"/>
</dbReference>